<keyword evidence="2" id="KW-0560">Oxidoreductase</keyword>
<dbReference type="InterPro" id="IPR050404">
    <property type="entry name" value="Heme-degrading_MO"/>
</dbReference>
<gene>
    <name evidence="2" type="ORF">DFO70_11040</name>
</gene>
<accession>A0A366JSE8</accession>
<evidence type="ECO:0000259" key="1">
    <source>
        <dbReference type="PROSITE" id="PS51725"/>
    </source>
</evidence>
<reference evidence="2 3" key="1">
    <citation type="submission" date="2018-06" db="EMBL/GenBank/DDBJ databases">
        <title>Freshwater and sediment microbial communities from various areas in North America, analyzing microbe dynamics in response to fracking.</title>
        <authorList>
            <person name="Lamendella R."/>
        </authorList>
    </citation>
    <scope>NUCLEOTIDE SEQUENCE [LARGE SCALE GENOMIC DNA]</scope>
    <source>
        <strain evidence="2 3">14_TX</strain>
    </source>
</reference>
<dbReference type="InterPro" id="IPR011008">
    <property type="entry name" value="Dimeric_a/b-barrel"/>
</dbReference>
<dbReference type="Gene3D" id="3.30.70.100">
    <property type="match status" value="1"/>
</dbReference>
<keyword evidence="2" id="KW-0503">Monooxygenase</keyword>
<feature type="domain" description="ABM" evidence="1">
    <location>
        <begin position="12"/>
        <end position="102"/>
    </location>
</feature>
<dbReference type="Pfam" id="PF03992">
    <property type="entry name" value="ABM"/>
    <property type="match status" value="1"/>
</dbReference>
<dbReference type="PANTHER" id="PTHR34474">
    <property type="entry name" value="SIGNAL TRANSDUCTION PROTEIN TRAP"/>
    <property type="match status" value="1"/>
</dbReference>
<keyword evidence="3" id="KW-1185">Reference proteome</keyword>
<dbReference type="InterPro" id="IPR007138">
    <property type="entry name" value="ABM_dom"/>
</dbReference>
<dbReference type="PANTHER" id="PTHR34474:SF2">
    <property type="entry name" value="SIGNAL TRANSDUCTION PROTEIN TRAP"/>
    <property type="match status" value="1"/>
</dbReference>
<organism evidence="2 3">
    <name type="scientific">Cytobacillus firmus</name>
    <name type="common">Bacillus firmus</name>
    <dbReference type="NCBI Taxonomy" id="1399"/>
    <lineage>
        <taxon>Bacteria</taxon>
        <taxon>Bacillati</taxon>
        <taxon>Bacillota</taxon>
        <taxon>Bacilli</taxon>
        <taxon>Bacillales</taxon>
        <taxon>Bacillaceae</taxon>
        <taxon>Cytobacillus</taxon>
    </lineage>
</organism>
<dbReference type="SUPFAM" id="SSF54909">
    <property type="entry name" value="Dimeric alpha+beta barrel"/>
    <property type="match status" value="1"/>
</dbReference>
<comment type="caution">
    <text evidence="2">The sequence shown here is derived from an EMBL/GenBank/DDBJ whole genome shotgun (WGS) entry which is preliminary data.</text>
</comment>
<evidence type="ECO:0000313" key="2">
    <source>
        <dbReference type="EMBL" id="RBP89935.1"/>
    </source>
</evidence>
<dbReference type="AlphaFoldDB" id="A0A366JSE8"/>
<dbReference type="GO" id="GO:0004497">
    <property type="term" value="F:monooxygenase activity"/>
    <property type="evidence" value="ECO:0007669"/>
    <property type="project" value="UniProtKB-KW"/>
</dbReference>
<dbReference type="EMBL" id="QNSF01000010">
    <property type="protein sequence ID" value="RBP89935.1"/>
    <property type="molecule type" value="Genomic_DNA"/>
</dbReference>
<protein>
    <submittedName>
        <fullName evidence="2">Heme-degrading monooxygenase HmoA</fullName>
    </submittedName>
</protein>
<name>A0A366JSE8_CYTFI</name>
<dbReference type="Proteomes" id="UP000252731">
    <property type="component" value="Unassembled WGS sequence"/>
</dbReference>
<evidence type="ECO:0000313" key="3">
    <source>
        <dbReference type="Proteomes" id="UP000252731"/>
    </source>
</evidence>
<proteinExistence type="predicted"/>
<sequence>MNNLGKGIFYMILEAVMLQVKEGMEEEYEQAFCEASKIIASMKGYISHELQRCMEVKGKYLLLVKWESLEAHTVGFRQSKEYQEWKRQLHHFYDPFPAVEHFEIVPL</sequence>
<dbReference type="PROSITE" id="PS51725">
    <property type="entry name" value="ABM"/>
    <property type="match status" value="1"/>
</dbReference>